<name>A0A517VAA5_9PLAN</name>
<dbReference type="KEGG" id="gax:Pan161_15730"/>
<gene>
    <name evidence="2" type="ORF">Pan161_15730</name>
</gene>
<evidence type="ECO:0000313" key="2">
    <source>
        <dbReference type="EMBL" id="QDT89940.1"/>
    </source>
</evidence>
<keyword evidence="1" id="KW-0812">Transmembrane</keyword>
<evidence type="ECO:0000313" key="3">
    <source>
        <dbReference type="Proteomes" id="UP000316855"/>
    </source>
</evidence>
<dbReference type="OrthoDB" id="268041at2"/>
<proteinExistence type="predicted"/>
<protein>
    <submittedName>
        <fullName evidence="2">Uncharacterized protein</fullName>
    </submittedName>
</protein>
<organism evidence="2 3">
    <name type="scientific">Gimesia algae</name>
    <dbReference type="NCBI Taxonomy" id="2527971"/>
    <lineage>
        <taxon>Bacteria</taxon>
        <taxon>Pseudomonadati</taxon>
        <taxon>Planctomycetota</taxon>
        <taxon>Planctomycetia</taxon>
        <taxon>Planctomycetales</taxon>
        <taxon>Planctomycetaceae</taxon>
        <taxon>Gimesia</taxon>
    </lineage>
</organism>
<reference evidence="2 3" key="1">
    <citation type="submission" date="2019-02" db="EMBL/GenBank/DDBJ databases">
        <title>Deep-cultivation of Planctomycetes and their phenomic and genomic characterization uncovers novel biology.</title>
        <authorList>
            <person name="Wiegand S."/>
            <person name="Jogler M."/>
            <person name="Boedeker C."/>
            <person name="Pinto D."/>
            <person name="Vollmers J."/>
            <person name="Rivas-Marin E."/>
            <person name="Kohn T."/>
            <person name="Peeters S.H."/>
            <person name="Heuer A."/>
            <person name="Rast P."/>
            <person name="Oberbeckmann S."/>
            <person name="Bunk B."/>
            <person name="Jeske O."/>
            <person name="Meyerdierks A."/>
            <person name="Storesund J.E."/>
            <person name="Kallscheuer N."/>
            <person name="Luecker S."/>
            <person name="Lage O.M."/>
            <person name="Pohl T."/>
            <person name="Merkel B.J."/>
            <person name="Hornburger P."/>
            <person name="Mueller R.-W."/>
            <person name="Bruemmer F."/>
            <person name="Labrenz M."/>
            <person name="Spormann A.M."/>
            <person name="Op den Camp H."/>
            <person name="Overmann J."/>
            <person name="Amann R."/>
            <person name="Jetten M.S.M."/>
            <person name="Mascher T."/>
            <person name="Medema M.H."/>
            <person name="Devos D.P."/>
            <person name="Kaster A.-K."/>
            <person name="Ovreas L."/>
            <person name="Rohde M."/>
            <person name="Galperin M.Y."/>
            <person name="Jogler C."/>
        </authorList>
    </citation>
    <scope>NUCLEOTIDE SEQUENCE [LARGE SCALE GENOMIC DNA]</scope>
    <source>
        <strain evidence="2 3">Pan161</strain>
    </source>
</reference>
<keyword evidence="1" id="KW-0472">Membrane</keyword>
<dbReference type="Proteomes" id="UP000316855">
    <property type="component" value="Chromosome"/>
</dbReference>
<dbReference type="AlphaFoldDB" id="A0A517VAA5"/>
<feature type="transmembrane region" description="Helical" evidence="1">
    <location>
        <begin position="20"/>
        <end position="44"/>
    </location>
</feature>
<evidence type="ECO:0000256" key="1">
    <source>
        <dbReference type="SAM" id="Phobius"/>
    </source>
</evidence>
<dbReference type="EMBL" id="CP036343">
    <property type="protein sequence ID" value="QDT89940.1"/>
    <property type="molecule type" value="Genomic_DNA"/>
</dbReference>
<keyword evidence="1" id="KW-1133">Transmembrane helix</keyword>
<keyword evidence="3" id="KW-1185">Reference proteome</keyword>
<accession>A0A517VAA5</accession>
<dbReference type="RefSeq" id="WP_145225544.1">
    <property type="nucleotide sequence ID" value="NZ_CP036343.1"/>
</dbReference>
<sequence>MKRIDTKQNRTQKNRRGIAILWLVIWGSFFLTFFCVVLELATLWEAQVELNDALDSAALATVSEWNTMRNLSNYSTEIPREVGIDYAAANTVLGVPVPLTSNYDSGNSPNENETCAGNIILGNLTSSGSVYEFNAGTTGNLLAVRVQATIPLNGFCTAMFGATLFDVSASSTAYFDSLDGKPKLVRISAYTCN</sequence>